<proteinExistence type="predicted"/>
<evidence type="ECO:0000313" key="8">
    <source>
        <dbReference type="Proteomes" id="UP001271007"/>
    </source>
</evidence>
<evidence type="ECO:0000256" key="6">
    <source>
        <dbReference type="SAM" id="Phobius"/>
    </source>
</evidence>
<accession>A0AAJ0G7T5</accession>
<feature type="transmembrane region" description="Helical" evidence="6">
    <location>
        <begin position="200"/>
        <end position="218"/>
    </location>
</feature>
<evidence type="ECO:0000313" key="7">
    <source>
        <dbReference type="EMBL" id="KAK3047070.1"/>
    </source>
</evidence>
<dbReference type="PANTHER" id="PTHR43791:SF36">
    <property type="entry name" value="TRANSPORTER, PUTATIVE (AFU_ORTHOLOGUE AFUA_6G08340)-RELATED"/>
    <property type="match status" value="1"/>
</dbReference>
<feature type="transmembrane region" description="Helical" evidence="6">
    <location>
        <begin position="171"/>
        <end position="188"/>
    </location>
</feature>
<keyword evidence="4 6" id="KW-1133">Transmembrane helix</keyword>
<dbReference type="AlphaFoldDB" id="A0AAJ0G7T5"/>
<dbReference type="GO" id="GO:0022857">
    <property type="term" value="F:transmembrane transporter activity"/>
    <property type="evidence" value="ECO:0007669"/>
    <property type="project" value="InterPro"/>
</dbReference>
<dbReference type="GO" id="GO:0016020">
    <property type="term" value="C:membrane"/>
    <property type="evidence" value="ECO:0007669"/>
    <property type="project" value="UniProtKB-SubCell"/>
</dbReference>
<dbReference type="Pfam" id="PF07690">
    <property type="entry name" value="MFS_1"/>
    <property type="match status" value="1"/>
</dbReference>
<evidence type="ECO:0000256" key="5">
    <source>
        <dbReference type="ARBA" id="ARBA00023136"/>
    </source>
</evidence>
<dbReference type="SUPFAM" id="SSF103473">
    <property type="entry name" value="MFS general substrate transporter"/>
    <property type="match status" value="1"/>
</dbReference>
<keyword evidence="8" id="KW-1185">Reference proteome</keyword>
<evidence type="ECO:0000256" key="2">
    <source>
        <dbReference type="ARBA" id="ARBA00022448"/>
    </source>
</evidence>
<organism evidence="7 8">
    <name type="scientific">Extremus antarcticus</name>
    <dbReference type="NCBI Taxonomy" id="702011"/>
    <lineage>
        <taxon>Eukaryota</taxon>
        <taxon>Fungi</taxon>
        <taxon>Dikarya</taxon>
        <taxon>Ascomycota</taxon>
        <taxon>Pezizomycotina</taxon>
        <taxon>Dothideomycetes</taxon>
        <taxon>Dothideomycetidae</taxon>
        <taxon>Mycosphaerellales</taxon>
        <taxon>Extremaceae</taxon>
        <taxon>Extremus</taxon>
    </lineage>
</organism>
<dbReference type="Gene3D" id="1.20.1250.20">
    <property type="entry name" value="MFS general substrate transporter like domains"/>
    <property type="match status" value="2"/>
</dbReference>
<reference evidence="7" key="1">
    <citation type="submission" date="2023-04" db="EMBL/GenBank/DDBJ databases">
        <title>Black Yeasts Isolated from many extreme environments.</title>
        <authorList>
            <person name="Coleine C."/>
            <person name="Stajich J.E."/>
            <person name="Selbmann L."/>
        </authorList>
    </citation>
    <scope>NUCLEOTIDE SEQUENCE</scope>
    <source>
        <strain evidence="7">CCFEE 5312</strain>
    </source>
</reference>
<keyword evidence="5 6" id="KW-0472">Membrane</keyword>
<keyword evidence="3 6" id="KW-0812">Transmembrane</keyword>
<name>A0AAJ0G7T5_9PEZI</name>
<evidence type="ECO:0000256" key="3">
    <source>
        <dbReference type="ARBA" id="ARBA00022692"/>
    </source>
</evidence>
<sequence>MGVRFGIFLSGSALANAYGGALAYGIARANANISGWRLLFIIEGVPTVLLAAIGFYCLPDRAETARFLNAREREIAVAFAGTQPGEADKNHVDVKKLFGALTDPHNWLFALANFSNNVSFSSLPLFLPTIISNIETFTDLQSNGLSAPPYLLTVFVMIGTTCLFDRVRMRGPFACFFALTAAVGYAVLATCTGTVARYTAVYLVVLIFVTVALVLVWYSNNNMFASRRAGGVWLVSDLQQLCDHCFRFYLPGRCMLRYVEHPVLDGEKTT</sequence>
<dbReference type="PANTHER" id="PTHR43791">
    <property type="entry name" value="PERMEASE-RELATED"/>
    <property type="match status" value="1"/>
</dbReference>
<feature type="transmembrane region" description="Helical" evidence="6">
    <location>
        <begin position="39"/>
        <end position="58"/>
    </location>
</feature>
<dbReference type="InterPro" id="IPR036259">
    <property type="entry name" value="MFS_trans_sf"/>
</dbReference>
<evidence type="ECO:0000256" key="4">
    <source>
        <dbReference type="ARBA" id="ARBA00022989"/>
    </source>
</evidence>
<keyword evidence="2" id="KW-0813">Transport</keyword>
<dbReference type="Proteomes" id="UP001271007">
    <property type="component" value="Unassembled WGS sequence"/>
</dbReference>
<comment type="subcellular location">
    <subcellularLocation>
        <location evidence="1">Membrane</location>
        <topology evidence="1">Multi-pass membrane protein</topology>
    </subcellularLocation>
</comment>
<protein>
    <submittedName>
        <fullName evidence="7">Uncharacterized protein</fullName>
    </submittedName>
</protein>
<evidence type="ECO:0000256" key="1">
    <source>
        <dbReference type="ARBA" id="ARBA00004141"/>
    </source>
</evidence>
<gene>
    <name evidence="7" type="ORF">LTR09_011495</name>
</gene>
<comment type="caution">
    <text evidence="7">The sequence shown here is derived from an EMBL/GenBank/DDBJ whole genome shotgun (WGS) entry which is preliminary data.</text>
</comment>
<dbReference type="InterPro" id="IPR011701">
    <property type="entry name" value="MFS"/>
</dbReference>
<dbReference type="EMBL" id="JAWDJX010000069">
    <property type="protein sequence ID" value="KAK3047070.1"/>
    <property type="molecule type" value="Genomic_DNA"/>
</dbReference>